<dbReference type="PANTHER" id="PTHR10291:SF0">
    <property type="entry name" value="DEHYDRODOLICHYL DIPHOSPHATE SYNTHASE 2"/>
    <property type="match status" value="1"/>
</dbReference>
<dbReference type="GO" id="GO:0045547">
    <property type="term" value="F:ditrans,polycis-polyprenyl diphosphate synthase [(2E,6E)-farnesyl diphosphate specific] activity"/>
    <property type="evidence" value="ECO:0007669"/>
    <property type="project" value="TreeGrafter"/>
</dbReference>
<gene>
    <name evidence="3" type="ORF">UFOPK4179_00214</name>
</gene>
<dbReference type="InterPro" id="IPR018520">
    <property type="entry name" value="UPP_synth-like_CS"/>
</dbReference>
<dbReference type="GO" id="GO:0016094">
    <property type="term" value="P:polyprenol biosynthetic process"/>
    <property type="evidence" value="ECO:0007669"/>
    <property type="project" value="TreeGrafter"/>
</dbReference>
<name>A0A6J6AFB9_9ZZZZ</name>
<dbReference type="HAMAP" id="MF_01139">
    <property type="entry name" value="ISPT"/>
    <property type="match status" value="1"/>
</dbReference>
<dbReference type="PANTHER" id="PTHR10291">
    <property type="entry name" value="DEHYDRODOLICHYL DIPHOSPHATE SYNTHASE FAMILY MEMBER"/>
    <property type="match status" value="1"/>
</dbReference>
<keyword evidence="2" id="KW-0808">Transferase</keyword>
<dbReference type="PROSITE" id="PS01066">
    <property type="entry name" value="UPP_SYNTHASE"/>
    <property type="match status" value="1"/>
</dbReference>
<dbReference type="CDD" id="cd00475">
    <property type="entry name" value="Cis_IPPS"/>
    <property type="match status" value="1"/>
</dbReference>
<proteinExistence type="inferred from homology"/>
<evidence type="ECO:0000256" key="1">
    <source>
        <dbReference type="ARBA" id="ARBA00001946"/>
    </source>
</evidence>
<dbReference type="Pfam" id="PF01255">
    <property type="entry name" value="Prenyltransf"/>
    <property type="match status" value="1"/>
</dbReference>
<dbReference type="AlphaFoldDB" id="A0A6J6AFB9"/>
<comment type="cofactor">
    <cofactor evidence="1">
        <name>Mg(2+)</name>
        <dbReference type="ChEBI" id="CHEBI:18420"/>
    </cofactor>
</comment>
<dbReference type="InterPro" id="IPR036424">
    <property type="entry name" value="UPP_synth-like_sf"/>
</dbReference>
<accession>A0A6J6AFB9</accession>
<evidence type="ECO:0000313" key="3">
    <source>
        <dbReference type="EMBL" id="CAB4367431.1"/>
    </source>
</evidence>
<evidence type="ECO:0000256" key="2">
    <source>
        <dbReference type="ARBA" id="ARBA00022679"/>
    </source>
</evidence>
<dbReference type="EMBL" id="CAETWZ010000010">
    <property type="protein sequence ID" value="CAB4367431.1"/>
    <property type="molecule type" value="Genomic_DNA"/>
</dbReference>
<dbReference type="InterPro" id="IPR001441">
    <property type="entry name" value="UPP_synth-like"/>
</dbReference>
<dbReference type="NCBIfam" id="TIGR00055">
    <property type="entry name" value="uppS"/>
    <property type="match status" value="1"/>
</dbReference>
<organism evidence="3">
    <name type="scientific">freshwater metagenome</name>
    <dbReference type="NCBI Taxonomy" id="449393"/>
    <lineage>
        <taxon>unclassified sequences</taxon>
        <taxon>metagenomes</taxon>
        <taxon>ecological metagenomes</taxon>
    </lineage>
</organism>
<dbReference type="Gene3D" id="3.40.1180.10">
    <property type="entry name" value="Decaprenyl diphosphate synthase-like"/>
    <property type="match status" value="1"/>
</dbReference>
<reference evidence="3" key="1">
    <citation type="submission" date="2020-05" db="EMBL/GenBank/DDBJ databases">
        <authorList>
            <person name="Chiriac C."/>
            <person name="Salcher M."/>
            <person name="Ghai R."/>
            <person name="Kavagutti S V."/>
        </authorList>
    </citation>
    <scope>NUCLEOTIDE SEQUENCE</scope>
</reference>
<dbReference type="SUPFAM" id="SSF64005">
    <property type="entry name" value="Undecaprenyl diphosphate synthase"/>
    <property type="match status" value="1"/>
</dbReference>
<protein>
    <submittedName>
        <fullName evidence="3">Unannotated protein</fullName>
    </submittedName>
</protein>
<sequence length="229" mass="25301">MNVPTAPLPIHVACIMDGNGRWASRKGLPRTEGHTAGEEALAGVVRACARRSVGWLTVFGFSTENWVRPRTEVRHILSLHRKLFGRINEINENNARTRWIGRPFAEPGARTPVYVQKAIRKAISDTEHNTGLVVTVAFDYGSRAELVRASQRAMAAGPVTPDSISHNLYDPSMPSVDLLVRTSGESRISNFMLWQITGSRVFFTERTWPDFDAAELDLALAAYANGIAS</sequence>